<dbReference type="InterPro" id="IPR027039">
    <property type="entry name" value="Crtac1"/>
</dbReference>
<evidence type="ECO:0000256" key="1">
    <source>
        <dbReference type="ARBA" id="ARBA00022729"/>
    </source>
</evidence>
<dbReference type="Gene3D" id="2.130.10.130">
    <property type="entry name" value="Integrin alpha, N-terminal"/>
    <property type="match status" value="1"/>
</dbReference>
<dbReference type="PANTHER" id="PTHR16026">
    <property type="entry name" value="CARTILAGE ACIDIC PROTEIN 1"/>
    <property type="match status" value="1"/>
</dbReference>
<gene>
    <name evidence="3" type="ORF">CKO31_05390</name>
</gene>
<sequence>MPVANTTMLRRLRMLTAAERDRQCVRFHAVSARMIPRRIGAGQRFGPTILGLVLLMAAAMGCAESGSSTVPDLGQRRGSPGPGQIERAVELRARERALWPGEVALARIEETLAQWFGSLRSRALPDALARALLTPAAQGEAPTSPRHGADGALQTRVFDVKTVTGREAIAAAWTGYMQGFDDVTRTEHHVSALALEAGQAQQGAELSVVFRITGQRGGDLRQDQGRLALKLAAETRAAWRITGLRLTSLRGVSGQPAFVARQLPVRRVDGQPQGAALFVAYFAEGASIVDLNRDEAPDLILGNRDGPASVLLNDGRGGFTEAGARLGLGDIAGLRSAYGLDWDNDGDADLLLVTQFGLRLLEHRAEGFADVSARSGFDHIRVDGLTSAAIADYDGDGLLDFYVCGYGDPARSPIFDYFDSRSGYFNKLFRNQGGGRFEDTTAAAGLAEDNRRWSFAALWLDLDEDRRPDLYVVNDYGPNQLYRNRADGGFEDVGAASGAGDLGNGMSVSSGDLDGDGRIDLFVSNMHSWAGRRILHQSDLPEARRRTVKHFLRGNSLLLAKGDSRFERVSGPFDDAKWAWGNRLFDYDNDGDLDLYVVNGMLTNLRTADLDPHFWRNILIPVAQQDPSYALGSAVLADRLQTYAHSFAGHERNRFFHNLGGGRFADAAAVSGLDLVQDGRAVVSGDLDADGDLDLVVANRNAPRAVLLENVADPPGHWLAVDLEGRASNRQGVGTWLRLRCADGRTQVRYSQIGSGYVSQSHGSQWFGLGDCEQVERLVLDWPSGARQVLSDLGADRRIRVVEGVEGAQAVSMGGDDDAAPLP</sequence>
<keyword evidence="4" id="KW-1185">Reference proteome</keyword>
<dbReference type="EMBL" id="NRRV01000009">
    <property type="protein sequence ID" value="MBK1630185.1"/>
    <property type="molecule type" value="Genomic_DNA"/>
</dbReference>
<name>A0ABS1CE76_9GAMM</name>
<dbReference type="InterPro" id="IPR032710">
    <property type="entry name" value="NTF2-like_dom_sf"/>
</dbReference>
<dbReference type="InterPro" id="IPR011519">
    <property type="entry name" value="UnbV_ASPIC"/>
</dbReference>
<feature type="domain" description="ASPIC/UnbV" evidence="2">
    <location>
        <begin position="732"/>
        <end position="799"/>
    </location>
</feature>
<evidence type="ECO:0000259" key="2">
    <source>
        <dbReference type="Pfam" id="PF07593"/>
    </source>
</evidence>
<accession>A0ABS1CE76</accession>
<evidence type="ECO:0000313" key="3">
    <source>
        <dbReference type="EMBL" id="MBK1630185.1"/>
    </source>
</evidence>
<dbReference type="SUPFAM" id="SSF54427">
    <property type="entry name" value="NTF2-like"/>
    <property type="match status" value="1"/>
</dbReference>
<protein>
    <recommendedName>
        <fullName evidence="2">ASPIC/UnbV domain-containing protein</fullName>
    </recommendedName>
</protein>
<dbReference type="Proteomes" id="UP000748752">
    <property type="component" value="Unassembled WGS sequence"/>
</dbReference>
<dbReference type="Pfam" id="PF07593">
    <property type="entry name" value="UnbV_ASPIC"/>
    <property type="match status" value="1"/>
</dbReference>
<dbReference type="InterPro" id="IPR028994">
    <property type="entry name" value="Integrin_alpha_N"/>
</dbReference>
<keyword evidence="1" id="KW-0732">Signal</keyword>
<dbReference type="Pfam" id="PF13517">
    <property type="entry name" value="FG-GAP_3"/>
    <property type="match status" value="3"/>
</dbReference>
<dbReference type="SUPFAM" id="SSF69318">
    <property type="entry name" value="Integrin alpha N-terminal domain"/>
    <property type="match status" value="1"/>
</dbReference>
<dbReference type="PANTHER" id="PTHR16026:SF0">
    <property type="entry name" value="CARTILAGE ACIDIC PROTEIN 1"/>
    <property type="match status" value="1"/>
</dbReference>
<dbReference type="InterPro" id="IPR013517">
    <property type="entry name" value="FG-GAP"/>
</dbReference>
<reference evidence="3 4" key="1">
    <citation type="journal article" date="2020" name="Microorganisms">
        <title>Osmotic Adaptation and Compatible Solute Biosynthesis of Phototrophic Bacteria as Revealed from Genome Analyses.</title>
        <authorList>
            <person name="Imhoff J.F."/>
            <person name="Rahn T."/>
            <person name="Kunzel S."/>
            <person name="Keller A."/>
            <person name="Neulinger S.C."/>
        </authorList>
    </citation>
    <scope>NUCLEOTIDE SEQUENCE [LARGE SCALE GENOMIC DNA]</scope>
    <source>
        <strain evidence="3 4">DSM 6210</strain>
    </source>
</reference>
<evidence type="ECO:0000313" key="4">
    <source>
        <dbReference type="Proteomes" id="UP000748752"/>
    </source>
</evidence>
<proteinExistence type="predicted"/>
<dbReference type="RefSeq" id="WP_322789097.1">
    <property type="nucleotide sequence ID" value="NZ_NRRV01000009.1"/>
</dbReference>
<organism evidence="3 4">
    <name type="scientific">Thiohalocapsa halophila</name>
    <dbReference type="NCBI Taxonomy" id="69359"/>
    <lineage>
        <taxon>Bacteria</taxon>
        <taxon>Pseudomonadati</taxon>
        <taxon>Pseudomonadota</taxon>
        <taxon>Gammaproteobacteria</taxon>
        <taxon>Chromatiales</taxon>
        <taxon>Chromatiaceae</taxon>
        <taxon>Thiohalocapsa</taxon>
    </lineage>
</organism>
<comment type="caution">
    <text evidence="3">The sequence shown here is derived from an EMBL/GenBank/DDBJ whole genome shotgun (WGS) entry which is preliminary data.</text>
</comment>